<proteinExistence type="predicted"/>
<dbReference type="EMBL" id="ANOF01000100">
    <property type="protein sequence ID" value="EMI26151.1"/>
    <property type="molecule type" value="Genomic_DNA"/>
</dbReference>
<organism evidence="2 3">
    <name type="scientific">Rhodopirellula europaea SH398</name>
    <dbReference type="NCBI Taxonomy" id="1263868"/>
    <lineage>
        <taxon>Bacteria</taxon>
        <taxon>Pseudomonadati</taxon>
        <taxon>Planctomycetota</taxon>
        <taxon>Planctomycetia</taxon>
        <taxon>Pirellulales</taxon>
        <taxon>Pirellulaceae</taxon>
        <taxon>Rhodopirellula</taxon>
    </lineage>
</organism>
<dbReference type="Proteomes" id="UP000011996">
    <property type="component" value="Unassembled WGS sequence"/>
</dbReference>
<comment type="caution">
    <text evidence="2">The sequence shown here is derived from an EMBL/GenBank/DDBJ whole genome shotgun (WGS) entry which is preliminary data.</text>
</comment>
<reference evidence="2 3" key="1">
    <citation type="journal article" date="2013" name="Mar. Genomics">
        <title>Expression of sulfatases in Rhodopirellula baltica and the diversity of sulfatases in the genus Rhodopirellula.</title>
        <authorList>
            <person name="Wegner C.E."/>
            <person name="Richter-Heitmann T."/>
            <person name="Klindworth A."/>
            <person name="Klockow C."/>
            <person name="Richter M."/>
            <person name="Achstetter T."/>
            <person name="Glockner F.O."/>
            <person name="Harder J."/>
        </authorList>
    </citation>
    <scope>NUCLEOTIDE SEQUENCE [LARGE SCALE GENOMIC DNA]</scope>
    <source>
        <strain evidence="2 3">SH398</strain>
    </source>
</reference>
<dbReference type="AlphaFoldDB" id="M5S3T9"/>
<gene>
    <name evidence="2" type="ORF">RESH_03272</name>
</gene>
<evidence type="ECO:0000313" key="3">
    <source>
        <dbReference type="Proteomes" id="UP000011996"/>
    </source>
</evidence>
<feature type="non-terminal residue" evidence="2">
    <location>
        <position position="290"/>
    </location>
</feature>
<dbReference type="OrthoDB" id="288749at2"/>
<evidence type="ECO:0000259" key="1">
    <source>
        <dbReference type="Pfam" id="PF13701"/>
    </source>
</evidence>
<feature type="non-terminal residue" evidence="2">
    <location>
        <position position="1"/>
    </location>
</feature>
<dbReference type="Pfam" id="PF13701">
    <property type="entry name" value="DDE_Tnp_1_4"/>
    <property type="match status" value="1"/>
</dbReference>
<evidence type="ECO:0000313" key="2">
    <source>
        <dbReference type="EMBL" id="EMI26151.1"/>
    </source>
</evidence>
<sequence>FNRSVKVQSTDHRITSHAGVIMLRDAEHRLGLFDAIAKDVRDPRREDRIRYRIDELIRERVFAMALGCSAQDDVDRLAHDPAFRVAAWNRTGDAVSDERLASQPTQSRLIGILTGQAGNLEAVRNGLAQSVQRHVIASGGRRVNQATVDIDSFPIEIHGKQHGAGYNGYYKKTVYHPLVASLSVRGDYDSTHQGNRLGNGFIHAALRQGQVHTADGMKRFVDKTDDHAHSIAQHVDYRLDAGYTIGSVMDELNSKNRRFVGRLKSNTKLDALAAEHIHRPPGRPPQNGYE</sequence>
<protein>
    <submittedName>
        <fullName evidence="2">ISSpo2, transposase</fullName>
    </submittedName>
</protein>
<dbReference type="InterPro" id="IPR025668">
    <property type="entry name" value="Tnp_DDE_dom"/>
</dbReference>
<feature type="domain" description="Transposase DDE" evidence="1">
    <location>
        <begin position="2"/>
        <end position="279"/>
    </location>
</feature>
<dbReference type="RefSeq" id="WP_008667754.1">
    <property type="nucleotide sequence ID" value="NZ_ANOF01000100.1"/>
</dbReference>
<accession>M5S3T9</accession>
<name>M5S3T9_9BACT</name>